<dbReference type="CDD" id="cd00130">
    <property type="entry name" value="PAS"/>
    <property type="match status" value="2"/>
</dbReference>
<dbReference type="GO" id="GO:0005524">
    <property type="term" value="F:ATP binding"/>
    <property type="evidence" value="ECO:0007669"/>
    <property type="project" value="UniProtKB-KW"/>
</dbReference>
<dbReference type="GO" id="GO:0016020">
    <property type="term" value="C:membrane"/>
    <property type="evidence" value="ECO:0007669"/>
    <property type="project" value="InterPro"/>
</dbReference>
<dbReference type="InterPro" id="IPR000014">
    <property type="entry name" value="PAS"/>
</dbReference>
<evidence type="ECO:0000259" key="10">
    <source>
        <dbReference type="PROSITE" id="PS50109"/>
    </source>
</evidence>
<dbReference type="Gene3D" id="3.30.565.10">
    <property type="entry name" value="Histidine kinase-like ATPase, C-terminal domain"/>
    <property type="match status" value="1"/>
</dbReference>
<protein>
    <recommendedName>
        <fullName evidence="2">histidine kinase</fullName>
        <ecNumber evidence="2">2.7.13.3</ecNumber>
    </recommendedName>
</protein>
<keyword evidence="7" id="KW-0067">ATP-binding</keyword>
<keyword evidence="6" id="KW-0418">Kinase</keyword>
<dbReference type="Gene3D" id="1.20.5.1930">
    <property type="match status" value="1"/>
</dbReference>
<feature type="domain" description="PAC" evidence="12">
    <location>
        <begin position="87"/>
        <end position="139"/>
    </location>
</feature>
<evidence type="ECO:0000256" key="4">
    <source>
        <dbReference type="ARBA" id="ARBA00022679"/>
    </source>
</evidence>
<dbReference type="InterPro" id="IPR050482">
    <property type="entry name" value="Sensor_HK_TwoCompSys"/>
</dbReference>
<dbReference type="InterPro" id="IPR013655">
    <property type="entry name" value="PAS_fold_3"/>
</dbReference>
<comment type="catalytic activity">
    <reaction evidence="1">
        <text>ATP + protein L-histidine = ADP + protein N-phospho-L-histidine.</text>
        <dbReference type="EC" id="2.7.13.3"/>
    </reaction>
</comment>
<dbReference type="InterPro" id="IPR003594">
    <property type="entry name" value="HATPase_dom"/>
</dbReference>
<evidence type="ECO:0000313" key="14">
    <source>
        <dbReference type="Proteomes" id="UP000574067"/>
    </source>
</evidence>
<feature type="domain" description="PAS" evidence="11">
    <location>
        <begin position="35"/>
        <end position="83"/>
    </location>
</feature>
<dbReference type="EMBL" id="JABBFW010000008">
    <property type="protein sequence ID" value="NML16075.1"/>
    <property type="molecule type" value="Genomic_DNA"/>
</dbReference>
<evidence type="ECO:0000256" key="6">
    <source>
        <dbReference type="ARBA" id="ARBA00022777"/>
    </source>
</evidence>
<feature type="domain" description="PAC" evidence="12">
    <location>
        <begin position="214"/>
        <end position="266"/>
    </location>
</feature>
<dbReference type="Gene3D" id="2.10.70.100">
    <property type="match status" value="1"/>
</dbReference>
<name>A0A848FBG4_9BURK</name>
<dbReference type="PROSITE" id="PS50113">
    <property type="entry name" value="PAC"/>
    <property type="match status" value="2"/>
</dbReference>
<dbReference type="SMART" id="SM00387">
    <property type="entry name" value="HATPase_c"/>
    <property type="match status" value="1"/>
</dbReference>
<keyword evidence="8" id="KW-0902">Two-component regulatory system</keyword>
<dbReference type="InterPro" id="IPR011712">
    <property type="entry name" value="Sig_transdc_His_kin_sub3_dim/P"/>
</dbReference>
<gene>
    <name evidence="13" type="ORF">HHL10_13925</name>
</gene>
<dbReference type="SMART" id="SM00091">
    <property type="entry name" value="PAS"/>
    <property type="match status" value="2"/>
</dbReference>
<dbReference type="PANTHER" id="PTHR24421:SF10">
    <property type="entry name" value="NITRATE_NITRITE SENSOR PROTEIN NARQ"/>
    <property type="match status" value="1"/>
</dbReference>
<dbReference type="PANTHER" id="PTHR24421">
    <property type="entry name" value="NITRATE/NITRITE SENSOR PROTEIN NARX-RELATED"/>
    <property type="match status" value="1"/>
</dbReference>
<dbReference type="Pfam" id="PF08447">
    <property type="entry name" value="PAS_3"/>
    <property type="match status" value="2"/>
</dbReference>
<dbReference type="PROSITE" id="PS50112">
    <property type="entry name" value="PAS"/>
    <property type="match status" value="2"/>
</dbReference>
<dbReference type="InterPro" id="IPR005467">
    <property type="entry name" value="His_kinase_dom"/>
</dbReference>
<dbReference type="PROSITE" id="PS50109">
    <property type="entry name" value="HIS_KIN"/>
    <property type="match status" value="1"/>
</dbReference>
<keyword evidence="3" id="KW-0597">Phosphoprotein</keyword>
<proteinExistence type="predicted"/>
<keyword evidence="9" id="KW-0175">Coiled coil</keyword>
<dbReference type="NCBIfam" id="TIGR00229">
    <property type="entry name" value="sensory_box"/>
    <property type="match status" value="2"/>
</dbReference>
<feature type="coiled-coil region" evidence="9">
    <location>
        <begin position="268"/>
        <end position="316"/>
    </location>
</feature>
<dbReference type="InterPro" id="IPR001610">
    <property type="entry name" value="PAC"/>
</dbReference>
<evidence type="ECO:0000256" key="3">
    <source>
        <dbReference type="ARBA" id="ARBA00022553"/>
    </source>
</evidence>
<dbReference type="EC" id="2.7.13.3" evidence="2"/>
<feature type="domain" description="Histidine kinase" evidence="10">
    <location>
        <begin position="324"/>
        <end position="521"/>
    </location>
</feature>
<keyword evidence="4" id="KW-0808">Transferase</keyword>
<accession>A0A848FBG4</accession>
<dbReference type="InterPro" id="IPR035965">
    <property type="entry name" value="PAS-like_dom_sf"/>
</dbReference>
<reference evidence="13 14" key="1">
    <citation type="submission" date="2020-04" db="EMBL/GenBank/DDBJ databases">
        <title>Azohydromonas sp. isolated from soil.</title>
        <authorList>
            <person name="Dahal R.H."/>
        </authorList>
    </citation>
    <scope>NUCLEOTIDE SEQUENCE [LARGE SCALE GENOMIC DNA]</scope>
    <source>
        <strain evidence="13 14">G-1-1-14</strain>
    </source>
</reference>
<evidence type="ECO:0000256" key="9">
    <source>
        <dbReference type="SAM" id="Coils"/>
    </source>
</evidence>
<comment type="caution">
    <text evidence="13">The sequence shown here is derived from an EMBL/GenBank/DDBJ whole genome shotgun (WGS) entry which is preliminary data.</text>
</comment>
<dbReference type="CDD" id="cd16917">
    <property type="entry name" value="HATPase_UhpB-NarQ-NarX-like"/>
    <property type="match status" value="1"/>
</dbReference>
<dbReference type="Pfam" id="PF07730">
    <property type="entry name" value="HisKA_3"/>
    <property type="match status" value="1"/>
</dbReference>
<evidence type="ECO:0000256" key="8">
    <source>
        <dbReference type="ARBA" id="ARBA00023012"/>
    </source>
</evidence>
<organism evidence="13 14">
    <name type="scientific">Azohydromonas caseinilytica</name>
    <dbReference type="NCBI Taxonomy" id="2728836"/>
    <lineage>
        <taxon>Bacteria</taxon>
        <taxon>Pseudomonadati</taxon>
        <taxon>Pseudomonadota</taxon>
        <taxon>Betaproteobacteria</taxon>
        <taxon>Burkholderiales</taxon>
        <taxon>Sphaerotilaceae</taxon>
        <taxon>Azohydromonas</taxon>
    </lineage>
</organism>
<dbReference type="InterPro" id="IPR036890">
    <property type="entry name" value="HATPase_C_sf"/>
</dbReference>
<evidence type="ECO:0000259" key="12">
    <source>
        <dbReference type="PROSITE" id="PS50113"/>
    </source>
</evidence>
<dbReference type="SUPFAM" id="SSF55874">
    <property type="entry name" value="ATPase domain of HSP90 chaperone/DNA topoisomerase II/histidine kinase"/>
    <property type="match status" value="1"/>
</dbReference>
<dbReference type="SUPFAM" id="SSF55785">
    <property type="entry name" value="PYP-like sensor domain (PAS domain)"/>
    <property type="match status" value="2"/>
</dbReference>
<evidence type="ECO:0000256" key="5">
    <source>
        <dbReference type="ARBA" id="ARBA00022741"/>
    </source>
</evidence>
<dbReference type="SMART" id="SM00086">
    <property type="entry name" value="PAC"/>
    <property type="match status" value="2"/>
</dbReference>
<dbReference type="Proteomes" id="UP000574067">
    <property type="component" value="Unassembled WGS sequence"/>
</dbReference>
<evidence type="ECO:0000259" key="11">
    <source>
        <dbReference type="PROSITE" id="PS50112"/>
    </source>
</evidence>
<keyword evidence="14" id="KW-1185">Reference proteome</keyword>
<dbReference type="RefSeq" id="WP_169160972.1">
    <property type="nucleotide sequence ID" value="NZ_JABBFW010000008.1"/>
</dbReference>
<dbReference type="InterPro" id="IPR000700">
    <property type="entry name" value="PAS-assoc_C"/>
</dbReference>
<evidence type="ECO:0000256" key="2">
    <source>
        <dbReference type="ARBA" id="ARBA00012438"/>
    </source>
</evidence>
<keyword evidence="5" id="KW-0547">Nucleotide-binding</keyword>
<dbReference type="GO" id="GO:0000155">
    <property type="term" value="F:phosphorelay sensor kinase activity"/>
    <property type="evidence" value="ECO:0007669"/>
    <property type="project" value="InterPro"/>
</dbReference>
<sequence>MSSALFPELEVERATLQALFELDGMGLAQADPATGRLLRVNRELAAMLGRTEEELVGRSFLDFTHPEDRERNWDGFQRMASGERHNLRLEKRFLRPDGATVWVLMSVNLMRDEGGQPARTLAVAMDISERRRVEQALAQNRERLELALSAAHLGLWEWSFATGALWASDEVLEITGLTRRELERDADCWRRLVHPEDVEMIWALDEAARRGGTFHAEYRLLRPDGTQRWVANHARTVCDAAGQPLRMVGTLADVSARKQDEAALRQAHDALEARVQERTAELALANTQLANEVVERRATEAQVRELLGQLVNTEEEERRRLARELHDSLGQHLTALTLGLKAVQEDPALPAALRERLAQLREVTRRLDGDVDRLSYELRPAVLDDLGLNEALRELAGAWAEDSGVPVDIHTRGLRGQRFGAAQEITVYRVVQEALNNVRKHAAATRVGLIVEHRDGELRAIVEDDGRGMEAELWHPVAAPPGQRLGLRGMAERARLAGGRLEVETEPGRGTTVYLSIPLSTEED</sequence>
<dbReference type="GO" id="GO:0046983">
    <property type="term" value="F:protein dimerization activity"/>
    <property type="evidence" value="ECO:0007669"/>
    <property type="project" value="InterPro"/>
</dbReference>
<evidence type="ECO:0000313" key="13">
    <source>
        <dbReference type="EMBL" id="NML16075.1"/>
    </source>
</evidence>
<evidence type="ECO:0000256" key="1">
    <source>
        <dbReference type="ARBA" id="ARBA00000085"/>
    </source>
</evidence>
<dbReference type="AlphaFoldDB" id="A0A848FBG4"/>
<feature type="domain" description="PAS" evidence="11">
    <location>
        <begin position="140"/>
        <end position="212"/>
    </location>
</feature>
<dbReference type="Pfam" id="PF02518">
    <property type="entry name" value="HATPase_c"/>
    <property type="match status" value="1"/>
</dbReference>
<evidence type="ECO:0000256" key="7">
    <source>
        <dbReference type="ARBA" id="ARBA00022840"/>
    </source>
</evidence>
<dbReference type="Gene3D" id="3.30.450.20">
    <property type="entry name" value="PAS domain"/>
    <property type="match status" value="2"/>
</dbReference>